<dbReference type="SMART" id="SM00577">
    <property type="entry name" value="CPDc"/>
    <property type="match status" value="1"/>
</dbReference>
<dbReference type="InterPro" id="IPR011948">
    <property type="entry name" value="Dullard_phosphatase"/>
</dbReference>
<dbReference type="NCBIfam" id="TIGR02251">
    <property type="entry name" value="HIF-SF_euk"/>
    <property type="match status" value="1"/>
</dbReference>
<dbReference type="Pfam" id="PF03031">
    <property type="entry name" value="NIF"/>
    <property type="match status" value="1"/>
</dbReference>
<dbReference type="EMBL" id="MVGT01001110">
    <property type="protein sequence ID" value="OVA13592.1"/>
    <property type="molecule type" value="Genomic_DNA"/>
</dbReference>
<name>A0A200QT28_MACCD</name>
<feature type="domain" description="FCP1 homology" evidence="5">
    <location>
        <begin position="160"/>
        <end position="319"/>
    </location>
</feature>
<gene>
    <name evidence="6" type="ORF">BVC80_379g130</name>
</gene>
<reference evidence="6 7" key="1">
    <citation type="journal article" date="2017" name="Mol. Plant">
        <title>The Genome of Medicinal Plant Macleaya cordata Provides New Insights into Benzylisoquinoline Alkaloids Metabolism.</title>
        <authorList>
            <person name="Liu X."/>
            <person name="Liu Y."/>
            <person name="Huang P."/>
            <person name="Ma Y."/>
            <person name="Qing Z."/>
            <person name="Tang Q."/>
            <person name="Cao H."/>
            <person name="Cheng P."/>
            <person name="Zheng Y."/>
            <person name="Yuan Z."/>
            <person name="Zhou Y."/>
            <person name="Liu J."/>
            <person name="Tang Z."/>
            <person name="Zhuo Y."/>
            <person name="Zhang Y."/>
            <person name="Yu L."/>
            <person name="Huang J."/>
            <person name="Yang P."/>
            <person name="Peng Q."/>
            <person name="Zhang J."/>
            <person name="Jiang W."/>
            <person name="Zhang Z."/>
            <person name="Lin K."/>
            <person name="Ro D.K."/>
            <person name="Chen X."/>
            <person name="Xiong X."/>
            <person name="Shang Y."/>
            <person name="Huang S."/>
            <person name="Zeng J."/>
        </authorList>
    </citation>
    <scope>NUCLEOTIDE SEQUENCE [LARGE SCALE GENOMIC DNA]</scope>
    <source>
        <strain evidence="7">cv. BLH2017</strain>
        <tissue evidence="6">Root</tissue>
    </source>
</reference>
<evidence type="ECO:0000256" key="2">
    <source>
        <dbReference type="ARBA" id="ARBA00022912"/>
    </source>
</evidence>
<comment type="caution">
    <text evidence="6">The sequence shown here is derived from an EMBL/GenBank/DDBJ whole genome shotgun (WGS) entry which is preliminary data.</text>
</comment>
<dbReference type="CDD" id="cd07521">
    <property type="entry name" value="HAD_FCP1-like"/>
    <property type="match status" value="1"/>
</dbReference>
<evidence type="ECO:0000256" key="3">
    <source>
        <dbReference type="ARBA" id="ARBA00037324"/>
    </source>
</evidence>
<accession>A0A200QT28</accession>
<dbReference type="InterPro" id="IPR050365">
    <property type="entry name" value="TIM50"/>
</dbReference>
<dbReference type="InterPro" id="IPR036412">
    <property type="entry name" value="HAD-like_sf"/>
</dbReference>
<dbReference type="AlphaFoldDB" id="A0A200QT28"/>
<dbReference type="PROSITE" id="PS50969">
    <property type="entry name" value="FCP1"/>
    <property type="match status" value="1"/>
</dbReference>
<sequence>MQCLDESKTDMRSPDESEVASCVSDATTCNFSANESTEFQDSIFSKASSSNYEQMGFETTFDIIPERCFSPFNEIQNMKAETSENVDELIEETLLNSNDSWLYFAIQQLSLSDQCLIDSYLGVGGVEEECLNPYLFPTSAPDLTEIVPPYLPFLLQREPQKRLPITLVLDLDETLVHSTLDACEGADFSFPVHFNMQVQTVYVRQRPYLRMFLEAVAGMFEIIIFTAGQSIYAEKLLDILDPDHTLIGQRIYRDSCVFSEGGYVKDLTILGRDLARIAIVDNSPQVFQLQVENGIPIESWFGDPSDDALLSLFFFLQTLVGVDDVRPIIKKKFGGQE</sequence>
<dbReference type="Proteomes" id="UP000195402">
    <property type="component" value="Unassembled WGS sequence"/>
</dbReference>
<dbReference type="OMA" id="WPFNEVN"/>
<dbReference type="InterPro" id="IPR023214">
    <property type="entry name" value="HAD_sf"/>
</dbReference>
<comment type="function">
    <text evidence="3">Probable phosphatase.</text>
</comment>
<evidence type="ECO:0000313" key="7">
    <source>
        <dbReference type="Proteomes" id="UP000195402"/>
    </source>
</evidence>
<evidence type="ECO:0000259" key="5">
    <source>
        <dbReference type="PROSITE" id="PS50969"/>
    </source>
</evidence>
<dbReference type="OrthoDB" id="277011at2759"/>
<evidence type="ECO:0000256" key="1">
    <source>
        <dbReference type="ARBA" id="ARBA00022801"/>
    </source>
</evidence>
<keyword evidence="2" id="KW-0904">Protein phosphatase</keyword>
<dbReference type="GO" id="GO:0005634">
    <property type="term" value="C:nucleus"/>
    <property type="evidence" value="ECO:0007669"/>
    <property type="project" value="UniProtKB-ARBA"/>
</dbReference>
<dbReference type="SUPFAM" id="SSF56784">
    <property type="entry name" value="HAD-like"/>
    <property type="match status" value="1"/>
</dbReference>
<dbReference type="GO" id="GO:0004721">
    <property type="term" value="F:phosphoprotein phosphatase activity"/>
    <property type="evidence" value="ECO:0007669"/>
    <property type="project" value="UniProtKB-KW"/>
</dbReference>
<evidence type="ECO:0000313" key="6">
    <source>
        <dbReference type="EMBL" id="OVA13592.1"/>
    </source>
</evidence>
<keyword evidence="1" id="KW-0378">Hydrolase</keyword>
<dbReference type="InParanoid" id="A0A200QT28"/>
<organism evidence="6 7">
    <name type="scientific">Macleaya cordata</name>
    <name type="common">Five-seeded plume-poppy</name>
    <name type="synonym">Bocconia cordata</name>
    <dbReference type="NCBI Taxonomy" id="56857"/>
    <lineage>
        <taxon>Eukaryota</taxon>
        <taxon>Viridiplantae</taxon>
        <taxon>Streptophyta</taxon>
        <taxon>Embryophyta</taxon>
        <taxon>Tracheophyta</taxon>
        <taxon>Spermatophyta</taxon>
        <taxon>Magnoliopsida</taxon>
        <taxon>Ranunculales</taxon>
        <taxon>Papaveraceae</taxon>
        <taxon>Papaveroideae</taxon>
        <taxon>Macleaya</taxon>
    </lineage>
</organism>
<proteinExistence type="inferred from homology"/>
<evidence type="ECO:0000256" key="4">
    <source>
        <dbReference type="ARBA" id="ARBA00038355"/>
    </source>
</evidence>
<keyword evidence="7" id="KW-1185">Reference proteome</keyword>
<dbReference type="FunFam" id="3.40.50.1000:FF:000015">
    <property type="entry name" value="CTD small phosphatase-like protein 2"/>
    <property type="match status" value="1"/>
</dbReference>
<protein>
    <submittedName>
        <fullName evidence="6">NLI interacting factor</fullName>
    </submittedName>
</protein>
<dbReference type="Gene3D" id="3.40.50.1000">
    <property type="entry name" value="HAD superfamily/HAD-like"/>
    <property type="match status" value="1"/>
</dbReference>
<dbReference type="InterPro" id="IPR004274">
    <property type="entry name" value="FCP1_dom"/>
</dbReference>
<dbReference type="PANTHER" id="PTHR12210">
    <property type="entry name" value="DULLARD PROTEIN PHOSPHATASE"/>
    <property type="match status" value="1"/>
</dbReference>
<dbReference type="STRING" id="56857.A0A200QT28"/>
<comment type="similarity">
    <text evidence="4">Belongs to the CTDSPL2 family.</text>
</comment>